<evidence type="ECO:0000313" key="2">
    <source>
        <dbReference type="EMBL" id="KAG7314822.1"/>
    </source>
</evidence>
<name>A0A9D3N5K9_9TELE</name>
<evidence type="ECO:0000313" key="3">
    <source>
        <dbReference type="Proteomes" id="UP000824219"/>
    </source>
</evidence>
<keyword evidence="3" id="KW-1185">Reference proteome</keyword>
<protein>
    <submittedName>
        <fullName evidence="2">Uncharacterized protein</fullName>
    </submittedName>
</protein>
<reference evidence="2 3" key="1">
    <citation type="submission" date="2021-06" db="EMBL/GenBank/DDBJ databases">
        <title>Chromosome-level genome assembly of the red-tail catfish (Hemibagrus wyckioides).</title>
        <authorList>
            <person name="Shao F."/>
        </authorList>
    </citation>
    <scope>NUCLEOTIDE SEQUENCE [LARGE SCALE GENOMIC DNA]</scope>
    <source>
        <strain evidence="2">EC202008001</strain>
        <tissue evidence="2">Blood</tissue>
    </source>
</reference>
<dbReference type="Proteomes" id="UP000824219">
    <property type="component" value="Linkage Group LG28"/>
</dbReference>
<feature type="region of interest" description="Disordered" evidence="1">
    <location>
        <begin position="1"/>
        <end position="20"/>
    </location>
</feature>
<evidence type="ECO:0000256" key="1">
    <source>
        <dbReference type="SAM" id="MobiDB-lite"/>
    </source>
</evidence>
<feature type="compositionally biased region" description="Basic residues" evidence="1">
    <location>
        <begin position="1"/>
        <end position="18"/>
    </location>
</feature>
<comment type="caution">
    <text evidence="2">The sequence shown here is derived from an EMBL/GenBank/DDBJ whole genome shotgun (WGS) entry which is preliminary data.</text>
</comment>
<organism evidence="2 3">
    <name type="scientific">Hemibagrus wyckioides</name>
    <dbReference type="NCBI Taxonomy" id="337641"/>
    <lineage>
        <taxon>Eukaryota</taxon>
        <taxon>Metazoa</taxon>
        <taxon>Chordata</taxon>
        <taxon>Craniata</taxon>
        <taxon>Vertebrata</taxon>
        <taxon>Euteleostomi</taxon>
        <taxon>Actinopterygii</taxon>
        <taxon>Neopterygii</taxon>
        <taxon>Teleostei</taxon>
        <taxon>Ostariophysi</taxon>
        <taxon>Siluriformes</taxon>
        <taxon>Bagridae</taxon>
        <taxon>Hemibagrus</taxon>
    </lineage>
</organism>
<sequence>MRDKKTKRRHRCATRREKRACAVTTSPMRRLRVKRQNGRGVLLAGGGARMEASLIDVWSFDVPGNRLSLAAALFLRSREGRRIFSAQRRLDSIQVAKVVFALATALEQT</sequence>
<dbReference type="AlphaFoldDB" id="A0A9D3N5K9"/>
<proteinExistence type="predicted"/>
<gene>
    <name evidence="2" type="ORF">KOW79_022125</name>
</gene>
<dbReference type="EMBL" id="JAHKSW010000028">
    <property type="protein sequence ID" value="KAG7314822.1"/>
    <property type="molecule type" value="Genomic_DNA"/>
</dbReference>
<accession>A0A9D3N5K9</accession>